<dbReference type="Gene3D" id="3.30.70.250">
    <property type="entry name" value="Malonyl-CoA ACP transacylase, ACP-binding"/>
    <property type="match status" value="1"/>
</dbReference>
<dbReference type="STRING" id="451.B6N58_12025"/>
<dbReference type="GO" id="GO:0006633">
    <property type="term" value="P:fatty acid biosynthetic process"/>
    <property type="evidence" value="ECO:0007669"/>
    <property type="project" value="UniProtKB-UniPathway"/>
</dbReference>
<evidence type="ECO:0000313" key="13">
    <source>
        <dbReference type="EMBL" id="CEG59996.1"/>
    </source>
</evidence>
<comment type="pathway">
    <text evidence="2">Lipid metabolism; fatty acid biosynthesis.</text>
</comment>
<dbReference type="CDD" id="cd05930">
    <property type="entry name" value="A_NRPS"/>
    <property type="match status" value="1"/>
</dbReference>
<accession>A0A098GES9</accession>
<dbReference type="SUPFAM" id="SSF52151">
    <property type="entry name" value="FabD/lysophospholipase-like"/>
    <property type="match status" value="1"/>
</dbReference>
<reference evidence="14" key="1">
    <citation type="submission" date="2014-09" db="EMBL/GenBank/DDBJ databases">
        <authorList>
            <person name="Gomez-Valero L."/>
        </authorList>
    </citation>
    <scope>NUCLEOTIDE SEQUENCE [LARGE SCALE GENOMIC DNA]</scope>
    <source>
        <strain evidence="14">ATCC33218</strain>
    </source>
</reference>
<dbReference type="Gene3D" id="3.40.50.12780">
    <property type="entry name" value="N-terminal domain of ligase-like"/>
    <property type="match status" value="1"/>
</dbReference>
<dbReference type="SMART" id="SM00822">
    <property type="entry name" value="PKS_KR"/>
    <property type="match status" value="1"/>
</dbReference>
<protein>
    <submittedName>
        <fullName evidence="13">Putative Beta-ketoacyl synthase</fullName>
    </submittedName>
</protein>
<dbReference type="InterPro" id="IPR001242">
    <property type="entry name" value="Condensation_dom"/>
</dbReference>
<dbReference type="InterPro" id="IPR020806">
    <property type="entry name" value="PKS_PP-bd"/>
</dbReference>
<dbReference type="InterPro" id="IPR018201">
    <property type="entry name" value="Ketoacyl_synth_AS"/>
</dbReference>
<dbReference type="NCBIfam" id="TIGR01733">
    <property type="entry name" value="AA-adenyl-dom"/>
    <property type="match status" value="1"/>
</dbReference>
<dbReference type="Pfam" id="PF00668">
    <property type="entry name" value="Condensation"/>
    <property type="match status" value="1"/>
</dbReference>
<dbReference type="InterPro" id="IPR020845">
    <property type="entry name" value="AMP-binding_CS"/>
</dbReference>
<dbReference type="InterPro" id="IPR014030">
    <property type="entry name" value="Ketoacyl_synth_N"/>
</dbReference>
<comment type="similarity">
    <text evidence="3">Belongs to the short-chain dehydrogenases/reductases (SDR) family.</text>
</comment>
<dbReference type="InterPro" id="IPR013120">
    <property type="entry name" value="FAR_NAD-bd"/>
</dbReference>
<comment type="cofactor">
    <cofactor evidence="1">
        <name>pantetheine 4'-phosphate</name>
        <dbReference type="ChEBI" id="CHEBI:47942"/>
    </cofactor>
</comment>
<dbReference type="InterPro" id="IPR036291">
    <property type="entry name" value="NAD(P)-bd_dom_sf"/>
</dbReference>
<evidence type="ECO:0000259" key="11">
    <source>
        <dbReference type="PROSITE" id="PS52004"/>
    </source>
</evidence>
<dbReference type="Pfam" id="PF07993">
    <property type="entry name" value="NAD_binding_4"/>
    <property type="match status" value="1"/>
</dbReference>
<feature type="domain" description="PKS/mFAS DH" evidence="12">
    <location>
        <begin position="885"/>
        <end position="1175"/>
    </location>
</feature>
<dbReference type="GO" id="GO:0016874">
    <property type="term" value="F:ligase activity"/>
    <property type="evidence" value="ECO:0007669"/>
    <property type="project" value="UniProtKB-KW"/>
</dbReference>
<evidence type="ECO:0000256" key="7">
    <source>
        <dbReference type="ARBA" id="ARBA00022679"/>
    </source>
</evidence>
<dbReference type="InterPro" id="IPR006162">
    <property type="entry name" value="Ppantetheine_attach_site"/>
</dbReference>
<dbReference type="PANTHER" id="PTHR43775">
    <property type="entry name" value="FATTY ACID SYNTHASE"/>
    <property type="match status" value="1"/>
</dbReference>
<dbReference type="Pfam" id="PF00501">
    <property type="entry name" value="AMP-binding"/>
    <property type="match status" value="1"/>
</dbReference>
<evidence type="ECO:0000313" key="14">
    <source>
        <dbReference type="Proteomes" id="UP000032414"/>
    </source>
</evidence>
<dbReference type="SUPFAM" id="SSF47336">
    <property type="entry name" value="ACP-like"/>
    <property type="match status" value="2"/>
</dbReference>
<dbReference type="InterPro" id="IPR042104">
    <property type="entry name" value="PKS_dehydratase_sf"/>
</dbReference>
<dbReference type="InterPro" id="IPR016039">
    <property type="entry name" value="Thiolase-like"/>
</dbReference>
<dbReference type="Gene3D" id="3.30.300.30">
    <property type="match status" value="1"/>
</dbReference>
<dbReference type="Pfam" id="PF00550">
    <property type="entry name" value="PP-binding"/>
    <property type="match status" value="2"/>
</dbReference>
<dbReference type="SUPFAM" id="SSF53901">
    <property type="entry name" value="Thiolase-like"/>
    <property type="match status" value="1"/>
</dbReference>
<feature type="region of interest" description="C-terminal hotdog fold" evidence="9">
    <location>
        <begin position="1037"/>
        <end position="1175"/>
    </location>
</feature>
<dbReference type="PROSITE" id="PS00455">
    <property type="entry name" value="AMP_BINDING"/>
    <property type="match status" value="1"/>
</dbReference>
<keyword evidence="7" id="KW-0808">Transferase</keyword>
<dbReference type="InterPro" id="IPR009081">
    <property type="entry name" value="PP-bd_ACP"/>
</dbReference>
<dbReference type="PROSITE" id="PS52004">
    <property type="entry name" value="KS3_2"/>
    <property type="match status" value="1"/>
</dbReference>
<evidence type="ECO:0000256" key="2">
    <source>
        <dbReference type="ARBA" id="ARBA00005194"/>
    </source>
</evidence>
<feature type="active site" description="Proton donor; for dehydratase activity" evidence="9">
    <location>
        <position position="1093"/>
    </location>
</feature>
<dbReference type="InterPro" id="IPR050091">
    <property type="entry name" value="PKS_NRPS_Biosynth_Enz"/>
</dbReference>
<dbReference type="CDD" id="cd00833">
    <property type="entry name" value="PKS"/>
    <property type="match status" value="1"/>
</dbReference>
<dbReference type="Gene3D" id="1.10.1200.10">
    <property type="entry name" value="ACP-like"/>
    <property type="match status" value="2"/>
</dbReference>
<dbReference type="Pfam" id="PF08659">
    <property type="entry name" value="KR"/>
    <property type="match status" value="1"/>
</dbReference>
<dbReference type="EMBL" id="LN614830">
    <property type="protein sequence ID" value="CEG59996.1"/>
    <property type="molecule type" value="Genomic_DNA"/>
</dbReference>
<dbReference type="PROSITE" id="PS52019">
    <property type="entry name" value="PKS_MFAS_DH"/>
    <property type="match status" value="1"/>
</dbReference>
<dbReference type="PANTHER" id="PTHR43775:SF37">
    <property type="entry name" value="SI:DKEY-61P9.11"/>
    <property type="match status" value="1"/>
</dbReference>
<dbReference type="UniPathway" id="UPA00094"/>
<evidence type="ECO:0000259" key="12">
    <source>
        <dbReference type="PROSITE" id="PS52019"/>
    </source>
</evidence>
<evidence type="ECO:0000256" key="8">
    <source>
        <dbReference type="ARBA" id="ARBA00029443"/>
    </source>
</evidence>
<proteinExistence type="inferred from homology"/>
<evidence type="ECO:0000256" key="5">
    <source>
        <dbReference type="ARBA" id="ARBA00022553"/>
    </source>
</evidence>
<dbReference type="InterPro" id="IPR020841">
    <property type="entry name" value="PKS_Beta-ketoAc_synthase_dom"/>
</dbReference>
<dbReference type="InterPro" id="IPR001227">
    <property type="entry name" value="Ac_transferase_dom_sf"/>
</dbReference>
<dbReference type="InterPro" id="IPR036736">
    <property type="entry name" value="ACP-like_sf"/>
</dbReference>
<dbReference type="SMART" id="SM00825">
    <property type="entry name" value="PKS_KS"/>
    <property type="match status" value="1"/>
</dbReference>
<dbReference type="InterPro" id="IPR023213">
    <property type="entry name" value="CAT-like_dom_sf"/>
</dbReference>
<evidence type="ECO:0000256" key="1">
    <source>
        <dbReference type="ARBA" id="ARBA00001957"/>
    </source>
</evidence>
<dbReference type="SMART" id="SM00827">
    <property type="entry name" value="PKS_AT"/>
    <property type="match status" value="1"/>
</dbReference>
<dbReference type="InterPro" id="IPR000873">
    <property type="entry name" value="AMP-dep_synth/lig_dom"/>
</dbReference>
<keyword evidence="5" id="KW-0597">Phosphoprotein</keyword>
<dbReference type="InterPro" id="IPR049551">
    <property type="entry name" value="PKS_DH_C"/>
</dbReference>
<dbReference type="PROSITE" id="PS50075">
    <property type="entry name" value="CARRIER"/>
    <property type="match status" value="2"/>
</dbReference>
<dbReference type="Pfam" id="PF00698">
    <property type="entry name" value="Acyl_transf_1"/>
    <property type="match status" value="1"/>
</dbReference>
<evidence type="ECO:0000259" key="10">
    <source>
        <dbReference type="PROSITE" id="PS50075"/>
    </source>
</evidence>
<dbReference type="PROSITE" id="PS00012">
    <property type="entry name" value="PHOSPHOPANTETHEINE"/>
    <property type="match status" value="1"/>
</dbReference>
<dbReference type="InterPro" id="IPR045851">
    <property type="entry name" value="AMP-bd_C_sf"/>
</dbReference>
<dbReference type="SUPFAM" id="SSF51735">
    <property type="entry name" value="NAD(P)-binding Rossmann-fold domains"/>
    <property type="match status" value="2"/>
</dbReference>
<dbReference type="GO" id="GO:0004315">
    <property type="term" value="F:3-oxoacyl-[acyl-carrier-protein] synthase activity"/>
    <property type="evidence" value="ECO:0007669"/>
    <property type="project" value="InterPro"/>
</dbReference>
<evidence type="ECO:0000256" key="3">
    <source>
        <dbReference type="ARBA" id="ARBA00006484"/>
    </source>
</evidence>
<dbReference type="PATRIC" id="fig|451.8.peg.2316"/>
<feature type="domain" description="Carrier" evidence="10">
    <location>
        <begin position="2747"/>
        <end position="2822"/>
    </location>
</feature>
<feature type="domain" description="Carrier" evidence="10">
    <location>
        <begin position="1659"/>
        <end position="1736"/>
    </location>
</feature>
<dbReference type="InterPro" id="IPR010071">
    <property type="entry name" value="AA_adenyl_dom"/>
</dbReference>
<dbReference type="Gene3D" id="3.40.50.720">
    <property type="entry name" value="NAD(P)-binding Rossmann-like Domain"/>
    <property type="match status" value="2"/>
</dbReference>
<dbReference type="Gene3D" id="3.30.70.3290">
    <property type="match status" value="1"/>
</dbReference>
<gene>
    <name evidence="13" type="ORF">LMI_0671</name>
</gene>
<dbReference type="GO" id="GO:0004312">
    <property type="term" value="F:fatty acid synthase activity"/>
    <property type="evidence" value="ECO:0007669"/>
    <property type="project" value="TreeGrafter"/>
</dbReference>
<feature type="region of interest" description="N-terminal hotdog fold" evidence="9">
    <location>
        <begin position="885"/>
        <end position="1026"/>
    </location>
</feature>
<organism evidence="13 14">
    <name type="scientific">Legionella micdadei</name>
    <name type="common">Tatlockia micdadei</name>
    <dbReference type="NCBI Taxonomy" id="451"/>
    <lineage>
        <taxon>Bacteria</taxon>
        <taxon>Pseudomonadati</taxon>
        <taxon>Pseudomonadota</taxon>
        <taxon>Gammaproteobacteria</taxon>
        <taxon>Legionellales</taxon>
        <taxon>Legionellaceae</taxon>
        <taxon>Legionella</taxon>
    </lineage>
</organism>
<dbReference type="Gene3D" id="3.40.47.10">
    <property type="match status" value="1"/>
</dbReference>
<dbReference type="Pfam" id="PF14765">
    <property type="entry name" value="PS-DH"/>
    <property type="match status" value="1"/>
</dbReference>
<dbReference type="KEGG" id="tmc:LMI_0671"/>
<dbReference type="InterPro" id="IPR014031">
    <property type="entry name" value="Ketoacyl_synth_C"/>
</dbReference>
<dbReference type="InterPro" id="IPR014043">
    <property type="entry name" value="Acyl_transferase_dom"/>
</dbReference>
<sequence>MKLHSPISIIGMACEFAGQADSLAHFYEVITQGMDATSDIPADRWNVALDTLPQSIRHGGFLRRNPWEFDHQFFSISPKEAAHMDPQHRILLEQTYHAFEDANIDPETVKGTNCGVFIGLGTQDYSRVMHNSGEFTGFHSKGSLGSMAAGRIAYHFDLIGPNFVVDTACSSSLVALHQAVKALQLNQCDLAIVGGVTLILTVDYNLDLASAGLLAKDGRCKPFSKAADGFARGEGVGVIILQRHQEALNDKRRIYANILGSAINSDGKTNGITAPSKESQKRVIKEALKDAKLSAEAINYVETHGTGTDLGDKIEFSALSEIYQGREQPLYIGSVKGNIAHCEAAAGIAGVIKTSLCIYHHIVPPHTAANCLNPELRRDLCKAEFPAQIIVKQNIIGAVSSFGMSGSNAHVILGAEESSNQELNSSCTTIPYPYLALSAKSAESMQKLYDAYRILLQQSDEKAFNALLVQANQRKSWPGYRQLVFGHNKAALLQQLDNVDTVASNERFAKRKAKLAFMFTGQGGVYKDMTRLLYEVIPLYRNILDHYAAKLDACIEFPHKIKRYIFNDEASPTLDNAQAAQLSLFLIEFSLAKLLNQLRVMPDFVIGHSLGEYAAACTAGILSFEHAAQMVNQRSLAISEYPGLTHGVMVQIYANSNVVEDLVNELKSEAPELALWLSVYNAPEIQVVSGAGDAVERLLQELKQRHIHSVKLNTTHAFHTPLLASAAHYFKERLIASGISFSTANTRPVFISTAEEYRVDSKNDDFASMDYWQAQIVNPVRFKQAIEVGYELGVTSFIEIGPDSVLTSLASHCLKGNERFNELAFLAINGKNKADLDLFFNLLDYLYKANRLDSQRLAALLNAKTASDSSVFLPAYPFARTKLLPDYLKTNALSAMSKKRLKPMTLEPTHLEFQINLDLAQAENAYIAQHVIHEMCILPGSYYITTSLDLIEKLKDTYFTDQSQMQIEMDNLLILRPVIFSSVGQESLKVVIRQQSANQFKLTYFCLPEQDKAVCEASLLLKSKEVSNRSLCPYQTVQPQHAEKFYTNYAAKGVNYGSLFRKQKAYYILDAQNTVSELAPSESELTTHAAFLDNCFQTMALGLDQLEQAYAPMAIRHIKLYKEDNWKTGLRCHAQIIAHTEEHLEANLTIYNAQNDVLMEMDGIVCQSVKLQTLPNNIIHNISLEKIVYLTQDEALTHCALVADLKKPQTQQLQRLLDSKHGVPSMDWCELVGGTTIRTGHLLIVIEAMTLEKNELLNITTHLSSMSREKLQDVETKRDPGYLYNLFQTVYHFLCKQDEQIPGHLKTISFVSCTQSADYKNLICSLLKAMTLAFPTEFPTIKFRYFAYDRFTEENVTYLFANHNETQVAQEITTPFWAVHGNELYRCKTKPHELTQKTQPTVLPEEGHYLVTGGLGGVGKTMLKHMVTNLGLKNFIVTYRHFELADQSFIDELTKKYQANILCRCVDVASENQLSELVKTLPRPLSGIFHLAGVNTDQTLAKTSIKSMEKVLAAKVFSAWLLHELTQEFTELQVFVLFSSLATLISSPGQFDYALANLGLHELASYRHKKNLPITVIDWGPWAKTGMMANIGAHSTSSIPLSKFEPLLPAMCNELLFTCLTHGKDHHFAVFKTHTLSQPDQVSVELEKISLSQHSSKEEAAKSIKTRLLQLIAQETNHNALTINDQIALSELGMDSINTIRIRSELQTELGLNIPLSVLLEETTIEAVTQQLVEMWMVNQQVEHVEPETEYPVNGNQNNFYRLSYNQFSIWYEQQSVENNTAYHCSIGWKISGNAIHLEQIEATWATLINTHEMLRAMFTSKEGTLGYEILPVSQALKQQMIVVETIDTAIDVKKYLQSRLLREIDFSRELPTKIFIIHQDNDVYLMLSSHHIVMDAAAMFQVGEKLLRSLCEPGFVLKMKPFVASYHEFVQQQNQQSTDYNTKALKFLLKEVLNEDKELRVFELPRKTLSALPDLARGGTVAIAFTEDEMQTILSLPMNIRVHLCLSAWALLLAKYTGEDNILVGIAFNGRTQKKWAEVVGHFVNVLPLCIKIDQKETCNHFINHVRHHLIELMEFQDFPLVKLMMHPEVKQSLQGRPLLQTYFNYFDASELDINICNKSMAIQPLVYPQQEAQFQMSLWVTYETNRYAFEIKYQAELFSEKLLANFTKHFKAILISLSQALLQKQSMPKLSDIQLLSAAEITKCLPPENAQRPTKFVYDYFVEQTLCFPKAIAIEMREQKITYEQLQRWVDDMALALAEFAQTPDETVAILSPERANIEFIVTVLALWKQGLSYVPLNSHHPLERIKYVLDTVGCEKIIVIDNPDAAIKGFLLSGAKLVLDVRVQSAALTIQVINAPVSTTVEAIDESHRKTTSPLAYILFTSGSTGLPKGVLIEQDGLIERLLWMKNYFNFSPEDKFLQSTSVTFDVSLPEYCLPLICGATMVLFHPDDNPNAHAAICTQHQVTMMSTVPSLFSILLSDLSQCATLKHLIMIGEVLPPAIVNQWLASGTSCVLYNLYGPTEVTVYATAYPCREPIRSASVPIGEVSDHVIPLVLDKYGSLVPEQVIGELYLAGSGVARGYIGGQLKSNPFVDNPFQSRYTRMYKTGDFVRWLDDRTLEYIGRKDNRVKLHGLLVELGEIEECVLKAFPEIKNACALVVEFKINETTIKHIVLCLMPDCVDTKGIMHHLGQHLPKYMLPWKIMVFAEFPRNSSAKVDRKVLASLVRKDCEEEFKSTTEKGESTRKPVTTLEKACCKIWESLLRKSNIGIDENFFELGGDSLLLTQMTLQVEKELNVKANFAKFLANPTIDALLNGNRTTSSIWKKELTLLNEIPPFHKARKTNAVLLTGGAGHLGLHVLRALLDHTEKQVYLIVRAEDDGQARKRLTERFARVFSRTIDLSRVCIYGGDLAHSTLGLQAGDFHHVCGAISIIIHAAAEVNHVVDYARLKTNNVLVSQNMLNLARIANCTHFFHMSTQFSEINDLPESYMSEARISEFSSGYEQSKFIAELLMHAAVKQKYPVTTLRLPLIIDGTDPLLLRQNHFVAFVIKCLRLGGYPDLPLSFAVLATADVAELIAKQCNENALESKVYNCLNHSISLHELFGFLNSQLAFKANKLEPSLWRKQVIESTPETDPFYKLLPLYTSSLLISDKVDERKLEHDEFRKAVEADGVTHEIQIRKIGTLLAQYFAVTQLE</sequence>
<dbReference type="HOGENOM" id="CLU_225479_0_0_6"/>
<dbReference type="SUPFAM" id="SSF56801">
    <property type="entry name" value="Acetyl-CoA synthetase-like"/>
    <property type="match status" value="1"/>
</dbReference>
<dbReference type="Pfam" id="PF00109">
    <property type="entry name" value="ketoacyl-synt"/>
    <property type="match status" value="1"/>
</dbReference>
<evidence type="ECO:0000256" key="6">
    <source>
        <dbReference type="ARBA" id="ARBA00022598"/>
    </source>
</evidence>
<dbReference type="RefSeq" id="WP_045098486.1">
    <property type="nucleotide sequence ID" value="NZ_CP020614.1"/>
</dbReference>
<comment type="similarity">
    <text evidence="8">In the C-terminal section; belongs to the NRP synthetase family.</text>
</comment>
<dbReference type="Gene3D" id="3.30.559.30">
    <property type="entry name" value="Nonribosomal peptide synthetase, condensation domain"/>
    <property type="match status" value="1"/>
</dbReference>
<evidence type="ECO:0000256" key="4">
    <source>
        <dbReference type="ARBA" id="ARBA00022450"/>
    </source>
</evidence>
<dbReference type="InterPro" id="IPR042099">
    <property type="entry name" value="ANL_N_sf"/>
</dbReference>
<dbReference type="Gene3D" id="3.10.129.110">
    <property type="entry name" value="Polyketide synthase dehydratase"/>
    <property type="match status" value="1"/>
</dbReference>
<evidence type="ECO:0000256" key="9">
    <source>
        <dbReference type="PROSITE-ProRule" id="PRU01363"/>
    </source>
</evidence>
<dbReference type="Proteomes" id="UP000032414">
    <property type="component" value="Chromosome I"/>
</dbReference>
<dbReference type="InterPro" id="IPR013968">
    <property type="entry name" value="PKS_KR"/>
</dbReference>
<dbReference type="OrthoDB" id="5657178at2"/>
<feature type="active site" description="Proton acceptor; for dehydratase activity" evidence="9">
    <location>
        <position position="930"/>
    </location>
</feature>
<dbReference type="SUPFAM" id="SSF52777">
    <property type="entry name" value="CoA-dependent acyltransferases"/>
    <property type="match status" value="2"/>
</dbReference>
<dbReference type="InterPro" id="IPR016035">
    <property type="entry name" value="Acyl_Trfase/lysoPLipase"/>
</dbReference>
<dbReference type="InterPro" id="IPR049900">
    <property type="entry name" value="PKS_mFAS_DH"/>
</dbReference>
<dbReference type="Pfam" id="PF02801">
    <property type="entry name" value="Ketoacyl-synt_C"/>
    <property type="match status" value="1"/>
</dbReference>
<keyword evidence="4" id="KW-0596">Phosphopantetheine</keyword>
<name>A0A098GES9_LEGMI</name>
<keyword evidence="6" id="KW-0436">Ligase</keyword>
<dbReference type="GO" id="GO:0031177">
    <property type="term" value="F:phosphopantetheine binding"/>
    <property type="evidence" value="ECO:0007669"/>
    <property type="project" value="InterPro"/>
</dbReference>
<dbReference type="InterPro" id="IPR057326">
    <property type="entry name" value="KR_dom"/>
</dbReference>
<dbReference type="SMART" id="SM00823">
    <property type="entry name" value="PKS_PP"/>
    <property type="match status" value="1"/>
</dbReference>
<dbReference type="Gene3D" id="3.40.366.10">
    <property type="entry name" value="Malonyl-Coenzyme A Acyl Carrier Protein, domain 2"/>
    <property type="match status" value="1"/>
</dbReference>
<dbReference type="PROSITE" id="PS00606">
    <property type="entry name" value="KS3_1"/>
    <property type="match status" value="1"/>
</dbReference>
<feature type="domain" description="Ketosynthase family 3 (KS3)" evidence="11">
    <location>
        <begin position="4"/>
        <end position="415"/>
    </location>
</feature>
<dbReference type="Gene3D" id="3.30.559.10">
    <property type="entry name" value="Chloramphenicol acetyltransferase-like domain"/>
    <property type="match status" value="1"/>
</dbReference>